<keyword evidence="1" id="KW-0812">Transmembrane</keyword>
<feature type="domain" description="4-vinyl reductase 4VR" evidence="2">
    <location>
        <begin position="91"/>
        <end position="153"/>
    </location>
</feature>
<evidence type="ECO:0000313" key="4">
    <source>
        <dbReference type="Proteomes" id="UP000236642"/>
    </source>
</evidence>
<dbReference type="PANTHER" id="PTHR35090:SF1">
    <property type="entry name" value="SLR0144 PROTEIN"/>
    <property type="match status" value="1"/>
</dbReference>
<feature type="transmembrane region" description="Helical" evidence="1">
    <location>
        <begin position="20"/>
        <end position="42"/>
    </location>
</feature>
<evidence type="ECO:0000256" key="1">
    <source>
        <dbReference type="SAM" id="Phobius"/>
    </source>
</evidence>
<dbReference type="SUPFAM" id="SSF111126">
    <property type="entry name" value="Ligand-binding domain in the NO signalling and Golgi transport"/>
    <property type="match status" value="1"/>
</dbReference>
<sequence>MNEAQIMETIRRESVLIDRAGLISLYGAVLRLAGLGIGGVLYQAGRQAGLRGAQLLHERLGLQGEELLEAARIAFGAANWGQARWRREGSGISIEVEGSVLAEGLRPQKKPICHPLAGYIAGFLEIALQRPVRVRELTCAAVEGSICRFVAEIEGGEIVANTRPPGHPG</sequence>
<dbReference type="PANTHER" id="PTHR35090">
    <property type="entry name" value="DNA-DIRECTED RNA POLYMERASE SUBUNIT I"/>
    <property type="match status" value="1"/>
</dbReference>
<keyword evidence="1" id="KW-1133">Transmembrane helix</keyword>
<dbReference type="Proteomes" id="UP000236642">
    <property type="component" value="Unassembled WGS sequence"/>
</dbReference>
<protein>
    <recommendedName>
        <fullName evidence="2">4-vinyl reductase 4VR domain-containing protein</fullName>
    </recommendedName>
</protein>
<dbReference type="AlphaFoldDB" id="A0A2H5Y804"/>
<proteinExistence type="predicted"/>
<dbReference type="EMBL" id="BEHY01000052">
    <property type="protein sequence ID" value="GBD09585.1"/>
    <property type="molecule type" value="Genomic_DNA"/>
</dbReference>
<evidence type="ECO:0000259" key="2">
    <source>
        <dbReference type="SMART" id="SM00989"/>
    </source>
</evidence>
<dbReference type="InterPro" id="IPR004096">
    <property type="entry name" value="V4R"/>
</dbReference>
<organism evidence="3 4">
    <name type="scientific">Candidatus Thermoflexus japonica</name>
    <dbReference type="NCBI Taxonomy" id="2035417"/>
    <lineage>
        <taxon>Bacteria</taxon>
        <taxon>Bacillati</taxon>
        <taxon>Chloroflexota</taxon>
        <taxon>Thermoflexia</taxon>
        <taxon>Thermoflexales</taxon>
        <taxon>Thermoflexaceae</taxon>
        <taxon>Thermoflexus</taxon>
    </lineage>
</organism>
<gene>
    <name evidence="3" type="ORF">HRbin22_01842</name>
</gene>
<dbReference type="Pfam" id="PF02830">
    <property type="entry name" value="V4R"/>
    <property type="match status" value="1"/>
</dbReference>
<reference evidence="4" key="1">
    <citation type="submission" date="2017-09" db="EMBL/GenBank/DDBJ databases">
        <title>Metaegenomics of thermophilic ammonia-oxidizing enrichment culture.</title>
        <authorList>
            <person name="Kato S."/>
            <person name="Suzuki K."/>
        </authorList>
    </citation>
    <scope>NUCLEOTIDE SEQUENCE [LARGE SCALE GENOMIC DNA]</scope>
</reference>
<dbReference type="Gene3D" id="3.30.1380.20">
    <property type="entry name" value="Trafficking protein particle complex subunit 3"/>
    <property type="match status" value="1"/>
</dbReference>
<dbReference type="SMART" id="SM00989">
    <property type="entry name" value="V4R"/>
    <property type="match status" value="1"/>
</dbReference>
<comment type="caution">
    <text evidence="3">The sequence shown here is derived from an EMBL/GenBank/DDBJ whole genome shotgun (WGS) entry which is preliminary data.</text>
</comment>
<evidence type="ECO:0000313" key="3">
    <source>
        <dbReference type="EMBL" id="GBD09585.1"/>
    </source>
</evidence>
<dbReference type="InterPro" id="IPR024096">
    <property type="entry name" value="NO_sig/Golgi_transp_ligand-bd"/>
</dbReference>
<name>A0A2H5Y804_9CHLR</name>
<accession>A0A2H5Y804</accession>
<keyword evidence="1" id="KW-0472">Membrane</keyword>